<dbReference type="PROSITE" id="PS50846">
    <property type="entry name" value="HMA_2"/>
    <property type="match status" value="1"/>
</dbReference>
<dbReference type="EMBL" id="LMTZ01000158">
    <property type="protein sequence ID" value="KST62371.1"/>
    <property type="molecule type" value="Genomic_DNA"/>
</dbReference>
<reference evidence="3 5" key="1">
    <citation type="journal article" date="2015" name="Genome Announc.">
        <title>Draft Genome of the Euendolithic (true boring) Cyanobacterium Mastigocoleus testarum strain BC008.</title>
        <authorList>
            <person name="Guida B.S."/>
            <person name="Garcia-Pichel F."/>
        </authorList>
    </citation>
    <scope>NUCLEOTIDE SEQUENCE [LARGE SCALE GENOMIC DNA]</scope>
    <source>
        <strain evidence="3 5">BC008</strain>
    </source>
</reference>
<evidence type="ECO:0000259" key="2">
    <source>
        <dbReference type="PROSITE" id="PS50846"/>
    </source>
</evidence>
<name>A0A0V7ZD27_9CYAN</name>
<dbReference type="InterPro" id="IPR017969">
    <property type="entry name" value="Heavy-metal-associated_CS"/>
</dbReference>
<dbReference type="PROSITE" id="PS01047">
    <property type="entry name" value="HMA_1"/>
    <property type="match status" value="1"/>
</dbReference>
<sequence length="65" mass="6962">MALKLQVPDINCNGCAKAITTSIQVIEPDAKVDVDVENKIVIVESKTSSEFIKQAINAAGFEIIS</sequence>
<accession>A0A0V7ZD27</accession>
<evidence type="ECO:0000313" key="3">
    <source>
        <dbReference type="EMBL" id="KST62371.1"/>
    </source>
</evidence>
<gene>
    <name evidence="3" type="ORF">BC008_09385</name>
    <name evidence="4" type="ORF">BC008_12370</name>
</gene>
<dbReference type="AlphaFoldDB" id="A0A0V7ZD27"/>
<dbReference type="GO" id="GO:0046872">
    <property type="term" value="F:metal ion binding"/>
    <property type="evidence" value="ECO:0007669"/>
    <property type="project" value="UniProtKB-KW"/>
</dbReference>
<dbReference type="CDD" id="cd00371">
    <property type="entry name" value="HMA"/>
    <property type="match status" value="1"/>
</dbReference>
<organism evidence="3 5">
    <name type="scientific">Mastigocoleus testarum BC008</name>
    <dbReference type="NCBI Taxonomy" id="371196"/>
    <lineage>
        <taxon>Bacteria</taxon>
        <taxon>Bacillati</taxon>
        <taxon>Cyanobacteriota</taxon>
        <taxon>Cyanophyceae</taxon>
        <taxon>Nostocales</taxon>
        <taxon>Hapalosiphonaceae</taxon>
        <taxon>Mastigocoleus</taxon>
    </lineage>
</organism>
<keyword evidence="5" id="KW-1185">Reference proteome</keyword>
<dbReference type="Pfam" id="PF00403">
    <property type="entry name" value="HMA"/>
    <property type="match status" value="1"/>
</dbReference>
<dbReference type="SUPFAM" id="SSF55008">
    <property type="entry name" value="HMA, heavy metal-associated domain"/>
    <property type="match status" value="1"/>
</dbReference>
<dbReference type="Proteomes" id="UP000053372">
    <property type="component" value="Unassembled WGS sequence"/>
</dbReference>
<dbReference type="Gene3D" id="3.30.70.100">
    <property type="match status" value="1"/>
</dbReference>
<feature type="domain" description="HMA" evidence="2">
    <location>
        <begin position="1"/>
        <end position="64"/>
    </location>
</feature>
<dbReference type="OrthoDB" id="516025at2"/>
<dbReference type="EMBL" id="LMTZ01000143">
    <property type="protein sequence ID" value="KST63099.1"/>
    <property type="molecule type" value="Genomic_DNA"/>
</dbReference>
<dbReference type="InterPro" id="IPR036163">
    <property type="entry name" value="HMA_dom_sf"/>
</dbReference>
<dbReference type="RefSeq" id="WP_027846111.1">
    <property type="nucleotide sequence ID" value="NZ_LMTZ01000143.1"/>
</dbReference>
<protein>
    <submittedName>
        <fullName evidence="3">Heavy metal transporter</fullName>
    </submittedName>
</protein>
<dbReference type="InterPro" id="IPR006121">
    <property type="entry name" value="HMA_dom"/>
</dbReference>
<evidence type="ECO:0000256" key="1">
    <source>
        <dbReference type="ARBA" id="ARBA00022723"/>
    </source>
</evidence>
<comment type="caution">
    <text evidence="3">The sequence shown here is derived from an EMBL/GenBank/DDBJ whole genome shotgun (WGS) entry which is preliminary data.</text>
</comment>
<keyword evidence="1" id="KW-0479">Metal-binding</keyword>
<proteinExistence type="predicted"/>
<evidence type="ECO:0000313" key="5">
    <source>
        <dbReference type="Proteomes" id="UP000053372"/>
    </source>
</evidence>
<evidence type="ECO:0000313" key="4">
    <source>
        <dbReference type="EMBL" id="KST63099.1"/>
    </source>
</evidence>